<evidence type="ECO:0000256" key="1">
    <source>
        <dbReference type="ARBA" id="ARBA00022801"/>
    </source>
</evidence>
<dbReference type="GO" id="GO:0047617">
    <property type="term" value="F:fatty acyl-CoA hydrolase activity"/>
    <property type="evidence" value="ECO:0007669"/>
    <property type="project" value="UniProtKB-EC"/>
</dbReference>
<dbReference type="AlphaFoldDB" id="H6SQ38"/>
<dbReference type="eggNOG" id="COG2050">
    <property type="taxonomic scope" value="Bacteria"/>
</dbReference>
<dbReference type="STRING" id="1150469.RSPPHO_00682"/>
<dbReference type="Gene3D" id="3.10.129.10">
    <property type="entry name" value="Hotdog Thioesterase"/>
    <property type="match status" value="1"/>
</dbReference>
<gene>
    <name evidence="10" type="ORF">RSPPHO_00682</name>
</gene>
<comment type="catalytic activity">
    <reaction evidence="3">
        <text>a long-chain fatty acyl-CoA + H2O = a long-chain fatty acid + CoA + H(+)</text>
        <dbReference type="Rhea" id="RHEA:67680"/>
        <dbReference type="ChEBI" id="CHEBI:15377"/>
        <dbReference type="ChEBI" id="CHEBI:15378"/>
        <dbReference type="ChEBI" id="CHEBI:57287"/>
        <dbReference type="ChEBI" id="CHEBI:57560"/>
        <dbReference type="ChEBI" id="CHEBI:83139"/>
    </reaction>
</comment>
<dbReference type="NCBIfam" id="TIGR00369">
    <property type="entry name" value="unchar_dom_1"/>
    <property type="match status" value="1"/>
</dbReference>
<comment type="similarity">
    <text evidence="4">Belongs to the YigI thioesterase family.</text>
</comment>
<name>H6SQ38_PARPM</name>
<feature type="region of interest" description="Disordered" evidence="8">
    <location>
        <begin position="1"/>
        <end position="30"/>
    </location>
</feature>
<dbReference type="KEGG" id="rpm:RSPPHO_00682"/>
<dbReference type="InterPro" id="IPR006683">
    <property type="entry name" value="Thioestr_dom"/>
</dbReference>
<keyword evidence="1" id="KW-0378">Hydrolase</keyword>
<dbReference type="InterPro" id="IPR003736">
    <property type="entry name" value="PAAI_dom"/>
</dbReference>
<dbReference type="PATRIC" id="fig|1150469.3.peg.786"/>
<feature type="domain" description="Thioesterase" evidence="9">
    <location>
        <begin position="76"/>
        <end position="150"/>
    </location>
</feature>
<keyword evidence="11" id="KW-1185">Reference proteome</keyword>
<organism evidence="10 11">
    <name type="scientific">Pararhodospirillum photometricum DSM 122</name>
    <dbReference type="NCBI Taxonomy" id="1150469"/>
    <lineage>
        <taxon>Bacteria</taxon>
        <taxon>Pseudomonadati</taxon>
        <taxon>Pseudomonadota</taxon>
        <taxon>Alphaproteobacteria</taxon>
        <taxon>Rhodospirillales</taxon>
        <taxon>Rhodospirillaceae</taxon>
        <taxon>Pararhodospirillum</taxon>
    </lineage>
</organism>
<dbReference type="CDD" id="cd03443">
    <property type="entry name" value="PaaI_thioesterase"/>
    <property type="match status" value="1"/>
</dbReference>
<evidence type="ECO:0000256" key="4">
    <source>
        <dbReference type="ARBA" id="ARBA00038381"/>
    </source>
</evidence>
<accession>H6SQ38</accession>
<protein>
    <recommendedName>
        <fullName evidence="6">Medium/long-chain acyl-CoA thioesterase YigI</fullName>
        <ecNumber evidence="5">3.1.2.20</ecNumber>
    </recommendedName>
</protein>
<evidence type="ECO:0000256" key="3">
    <source>
        <dbReference type="ARBA" id="ARBA00036002"/>
    </source>
</evidence>
<evidence type="ECO:0000313" key="10">
    <source>
        <dbReference type="EMBL" id="CCG07308.1"/>
    </source>
</evidence>
<evidence type="ECO:0000256" key="8">
    <source>
        <dbReference type="SAM" id="MobiDB-lite"/>
    </source>
</evidence>
<reference evidence="10 11" key="1">
    <citation type="submission" date="2012-02" db="EMBL/GenBank/DDBJ databases">
        <title>Shotgun genome sequence of Phaeospirillum photometricum DSM 122.</title>
        <authorList>
            <person name="Duquesne K."/>
            <person name="Sturgis J."/>
        </authorList>
    </citation>
    <scope>NUCLEOTIDE SEQUENCE [LARGE SCALE GENOMIC DNA]</scope>
    <source>
        <strain evidence="11">DSM122</strain>
    </source>
</reference>
<dbReference type="Proteomes" id="UP000033220">
    <property type="component" value="Chromosome DSM 122"/>
</dbReference>
<dbReference type="PANTHER" id="PTHR43240">
    <property type="entry name" value="1,4-DIHYDROXY-2-NAPHTHOYL-COA THIOESTERASE 1"/>
    <property type="match status" value="1"/>
</dbReference>
<comment type="catalytic activity">
    <reaction evidence="2">
        <text>a fatty acyl-CoA + H2O = a fatty acid + CoA + H(+)</text>
        <dbReference type="Rhea" id="RHEA:16781"/>
        <dbReference type="ChEBI" id="CHEBI:15377"/>
        <dbReference type="ChEBI" id="CHEBI:15378"/>
        <dbReference type="ChEBI" id="CHEBI:28868"/>
        <dbReference type="ChEBI" id="CHEBI:57287"/>
        <dbReference type="ChEBI" id="CHEBI:77636"/>
        <dbReference type="EC" id="3.1.2.20"/>
    </reaction>
</comment>
<evidence type="ECO:0000256" key="6">
    <source>
        <dbReference type="ARBA" id="ARBA00040062"/>
    </source>
</evidence>
<proteinExistence type="inferred from homology"/>
<evidence type="ECO:0000256" key="2">
    <source>
        <dbReference type="ARBA" id="ARBA00035880"/>
    </source>
</evidence>
<evidence type="ECO:0000259" key="9">
    <source>
        <dbReference type="Pfam" id="PF03061"/>
    </source>
</evidence>
<dbReference type="HOGENOM" id="CLU_089876_5_1_5"/>
<dbReference type="EMBL" id="HE663493">
    <property type="protein sequence ID" value="CCG07308.1"/>
    <property type="molecule type" value="Genomic_DNA"/>
</dbReference>
<dbReference type="SUPFAM" id="SSF54637">
    <property type="entry name" value="Thioesterase/thiol ester dehydrase-isomerase"/>
    <property type="match status" value="1"/>
</dbReference>
<dbReference type="PANTHER" id="PTHR43240:SF20">
    <property type="entry name" value="MEDIUM_LONG-CHAIN ACYL-COA THIOESTERASE YIGI"/>
    <property type="match status" value="1"/>
</dbReference>
<dbReference type="Pfam" id="PF03061">
    <property type="entry name" value="4HBT"/>
    <property type="match status" value="1"/>
</dbReference>
<evidence type="ECO:0000256" key="7">
    <source>
        <dbReference type="ARBA" id="ARBA00048062"/>
    </source>
</evidence>
<dbReference type="EC" id="3.1.2.20" evidence="5"/>
<evidence type="ECO:0000256" key="5">
    <source>
        <dbReference type="ARBA" id="ARBA00038894"/>
    </source>
</evidence>
<comment type="catalytic activity">
    <reaction evidence="7">
        <text>a medium-chain fatty acyl-CoA + H2O = a medium-chain fatty acid + CoA + H(+)</text>
        <dbReference type="Rhea" id="RHEA:68184"/>
        <dbReference type="ChEBI" id="CHEBI:15377"/>
        <dbReference type="ChEBI" id="CHEBI:15378"/>
        <dbReference type="ChEBI" id="CHEBI:57287"/>
        <dbReference type="ChEBI" id="CHEBI:59558"/>
        <dbReference type="ChEBI" id="CHEBI:90546"/>
    </reaction>
</comment>
<evidence type="ECO:0000313" key="11">
    <source>
        <dbReference type="Proteomes" id="UP000033220"/>
    </source>
</evidence>
<dbReference type="InterPro" id="IPR029069">
    <property type="entry name" value="HotDog_dom_sf"/>
</dbReference>
<sequence>MSSLGFGDSRRGLFSRRHPENRPMAFEPRDPNYAQRVRDNFARQTVMTLIGAELTEVGPGTCTVRLPFRPDLCQQNGYVHAGITTTLADTACGYAAFSLMPADSGVVSVEFKINLLAPAIGEAFEARARVDRPGRTLTVVRAEVLAFQGERITEVALMQATMIRLAV</sequence>